<feature type="compositionally biased region" description="Basic residues" evidence="1">
    <location>
        <begin position="406"/>
        <end position="423"/>
    </location>
</feature>
<feature type="compositionally biased region" description="Polar residues" evidence="1">
    <location>
        <begin position="65"/>
        <end position="84"/>
    </location>
</feature>
<evidence type="ECO:0000256" key="1">
    <source>
        <dbReference type="SAM" id="MobiDB-lite"/>
    </source>
</evidence>
<keyword evidence="3" id="KW-1185">Reference proteome</keyword>
<protein>
    <submittedName>
        <fullName evidence="2">Uncharacterized protein</fullName>
    </submittedName>
</protein>
<dbReference type="STRING" id="1043004.A0A074X4U7"/>
<dbReference type="AlphaFoldDB" id="A0A074X4U7"/>
<proteinExistence type="predicted"/>
<evidence type="ECO:0000313" key="3">
    <source>
        <dbReference type="Proteomes" id="UP000027730"/>
    </source>
</evidence>
<dbReference type="Proteomes" id="UP000027730">
    <property type="component" value="Unassembled WGS sequence"/>
</dbReference>
<dbReference type="GeneID" id="25413072"/>
<dbReference type="HOGENOM" id="CLU_463057_0_0_1"/>
<feature type="compositionally biased region" description="Low complexity" evidence="1">
    <location>
        <begin position="520"/>
        <end position="530"/>
    </location>
</feature>
<gene>
    <name evidence="2" type="ORF">M436DRAFT_60837</name>
</gene>
<dbReference type="EMBL" id="KL584703">
    <property type="protein sequence ID" value="KEQ77057.1"/>
    <property type="molecule type" value="Genomic_DNA"/>
</dbReference>
<feature type="compositionally biased region" description="Polar residues" evidence="1">
    <location>
        <begin position="424"/>
        <end position="434"/>
    </location>
</feature>
<feature type="region of interest" description="Disordered" evidence="1">
    <location>
        <begin position="392"/>
        <end position="467"/>
    </location>
</feature>
<name>A0A074X4U7_9PEZI</name>
<reference evidence="2 3" key="1">
    <citation type="journal article" date="2014" name="BMC Genomics">
        <title>Genome sequencing of four Aureobasidium pullulans varieties: biotechnological potential, stress tolerance, and description of new species.</title>
        <authorList>
            <person name="Gostin Ar C."/>
            <person name="Ohm R.A."/>
            <person name="Kogej T."/>
            <person name="Sonjak S."/>
            <person name="Turk M."/>
            <person name="Zajc J."/>
            <person name="Zalar P."/>
            <person name="Grube M."/>
            <person name="Sun H."/>
            <person name="Han J."/>
            <person name="Sharma A."/>
            <person name="Chiniquy J."/>
            <person name="Ngan C.Y."/>
            <person name="Lipzen A."/>
            <person name="Barry K."/>
            <person name="Grigoriev I.V."/>
            <person name="Gunde-Cimerman N."/>
        </authorList>
    </citation>
    <scope>NUCLEOTIDE SEQUENCE [LARGE SCALE GENOMIC DNA]</scope>
    <source>
        <strain evidence="2 3">CBS 147.97</strain>
    </source>
</reference>
<feature type="region of interest" description="Disordered" evidence="1">
    <location>
        <begin position="496"/>
        <end position="540"/>
    </location>
</feature>
<dbReference type="RefSeq" id="XP_013431084.1">
    <property type="nucleotide sequence ID" value="XM_013575630.1"/>
</dbReference>
<evidence type="ECO:0000313" key="2">
    <source>
        <dbReference type="EMBL" id="KEQ77057.1"/>
    </source>
</evidence>
<accession>A0A074X4U7</accession>
<dbReference type="OrthoDB" id="4161595at2759"/>
<organism evidence="2 3">
    <name type="scientific">Aureobasidium namibiae CBS 147.97</name>
    <dbReference type="NCBI Taxonomy" id="1043004"/>
    <lineage>
        <taxon>Eukaryota</taxon>
        <taxon>Fungi</taxon>
        <taxon>Dikarya</taxon>
        <taxon>Ascomycota</taxon>
        <taxon>Pezizomycotina</taxon>
        <taxon>Dothideomycetes</taxon>
        <taxon>Dothideomycetidae</taxon>
        <taxon>Dothideales</taxon>
        <taxon>Saccotheciaceae</taxon>
        <taxon>Aureobasidium</taxon>
    </lineage>
</organism>
<sequence length="589" mass="64483">MSLSPDAQDLRLFQYLAPNTFSQLLAQSPIASKSLKVKMPRQAIDSGHEETDSDPSPHAQPPASTPSIKSEPHSQSTRADSTIQDAAPYTTGPVSAEVIAIPDDGEVPEIRASSPFSADADSVDHDYMSDADLPEKLFREYEGYDKLSLVKKKVWETERATKFFQEGKPKHFECLEHLVSGKPCSTLQEYLPSRLVARPVISSFFGHNKGGWNHVIKSVRVFLCRKCYQRHENRLHSHMAPVQLPLLREFIDRLERWRPGCLLTIQLPTAIEAKVQRFNRKMEEEGSVRSIVAAELDAEDSEGKSSRAANTPVLIAIKLENRFGGINKTTADLHSLLNWLDTKLADGTIEDLPAFEALIEERPQDKGRLQVRKQGRDAFAKTLLMRVPTELASTSEAATESEHTPTHRPARAGARKKPRHANRSRATTVASSPKIQADLPATRQPTGPDATEDIRKGGTANNASALAGPSVRPKIILKLKGKKSVNADPTTIKAQPRITKKRKRVTVATQEGGKSEEESAAPAKKANLAATTQSSPVEEVADVPTVKTVSDGQTQASEEQNLEVVSGVAHLASLTFGNLEVILDFPPGS</sequence>
<feature type="region of interest" description="Disordered" evidence="1">
    <location>
        <begin position="36"/>
        <end position="89"/>
    </location>
</feature>